<dbReference type="PANTHER" id="PTHR11461">
    <property type="entry name" value="SERINE PROTEASE INHIBITOR, SERPIN"/>
    <property type="match status" value="1"/>
</dbReference>
<dbReference type="InterPro" id="IPR023796">
    <property type="entry name" value="Serpin_dom"/>
</dbReference>
<gene>
    <name evidence="4" type="ORF">VNE69_08158</name>
</gene>
<dbReference type="Pfam" id="PF00079">
    <property type="entry name" value="Serpin"/>
    <property type="match status" value="1"/>
</dbReference>
<dbReference type="InterPro" id="IPR042185">
    <property type="entry name" value="Serpin_sf_2"/>
</dbReference>
<reference evidence="4" key="1">
    <citation type="journal article" date="2024" name="BMC Genomics">
        <title>Functional annotation of a divergent genome using sequence and structure-based similarity.</title>
        <authorList>
            <person name="Svedberg D."/>
            <person name="Winiger R.R."/>
            <person name="Berg A."/>
            <person name="Sharma H."/>
            <person name="Tellgren-Roth C."/>
            <person name="Debrunner-Vossbrinck B.A."/>
            <person name="Vossbrinck C.R."/>
            <person name="Barandun J."/>
        </authorList>
    </citation>
    <scope>NUCLEOTIDE SEQUENCE</scope>
    <source>
        <strain evidence="4">Illinois isolate</strain>
    </source>
</reference>
<evidence type="ECO:0000259" key="3">
    <source>
        <dbReference type="SMART" id="SM00093"/>
    </source>
</evidence>
<dbReference type="GeneID" id="90542234"/>
<feature type="domain" description="Serpin" evidence="3">
    <location>
        <begin position="75"/>
        <end position="420"/>
    </location>
</feature>
<dbReference type="Gene3D" id="3.30.497.10">
    <property type="entry name" value="Antithrombin, subunit I, domain 2"/>
    <property type="match status" value="1"/>
</dbReference>
<dbReference type="GO" id="GO:0005615">
    <property type="term" value="C:extracellular space"/>
    <property type="evidence" value="ECO:0007669"/>
    <property type="project" value="InterPro"/>
</dbReference>
<dbReference type="KEGG" id="vnx:VNE69_08158"/>
<accession>A0AAX4JEZ3</accession>
<dbReference type="InterPro" id="IPR042178">
    <property type="entry name" value="Serpin_sf_1"/>
</dbReference>
<evidence type="ECO:0000256" key="1">
    <source>
        <dbReference type="ARBA" id="ARBA00009500"/>
    </source>
</evidence>
<dbReference type="InterPro" id="IPR036186">
    <property type="entry name" value="Serpin_sf"/>
</dbReference>
<keyword evidence="5" id="KW-1185">Reference proteome</keyword>
<sequence length="423" mass="49537">MNYVFYNTFMTLCDLGILHMYNETRNTTEKTDLKESRCGIRLGKRIRAQENFLFENKNLYSKLGAGELDPIEKVVYDSIVSAAADNKKSDVFSPYGLCCIFYVLLQITEGTTKQALLNILENYELKIEDSFYENIKSHIIFFFHEDKCKTLFNVIELIIEFKDTDKRSDTFYSTIYKKTSKIFSSLFSPQIESPLFLMNTVYITSEWLNKFNPRDTKMKKFYNKKCFYKIPMMRQKGVFNYLYADGLRFIRIDLENFSESLCLVIVLPDTNFYIPPQLHMEFKNEFKRLATRDCQYYTVDLEIPKFKIETECNLNKVFNGLLSSDIINKDLELNKDFSPYDTTKMNIKHKTIIEFSESGICTGESYSQNVSNLVAKNTISFFCNRSFVFYLLDIRNSQVLNSEGSFSFIFPVLVGRYTGPKNN</sequence>
<dbReference type="SUPFAM" id="SSF56574">
    <property type="entry name" value="Serpins"/>
    <property type="match status" value="1"/>
</dbReference>
<dbReference type="AlphaFoldDB" id="A0AAX4JEZ3"/>
<dbReference type="PANTHER" id="PTHR11461:SF211">
    <property type="entry name" value="GH10112P-RELATED"/>
    <property type="match status" value="1"/>
</dbReference>
<dbReference type="SMART" id="SM00093">
    <property type="entry name" value="SERPIN"/>
    <property type="match status" value="1"/>
</dbReference>
<proteinExistence type="inferred from homology"/>
<dbReference type="GO" id="GO:0004867">
    <property type="term" value="F:serine-type endopeptidase inhibitor activity"/>
    <property type="evidence" value="ECO:0007669"/>
    <property type="project" value="InterPro"/>
</dbReference>
<evidence type="ECO:0000313" key="5">
    <source>
        <dbReference type="Proteomes" id="UP001334084"/>
    </source>
</evidence>
<organism evidence="4 5">
    <name type="scientific">Vairimorpha necatrix</name>
    <dbReference type="NCBI Taxonomy" id="6039"/>
    <lineage>
        <taxon>Eukaryota</taxon>
        <taxon>Fungi</taxon>
        <taxon>Fungi incertae sedis</taxon>
        <taxon>Microsporidia</taxon>
        <taxon>Nosematidae</taxon>
        <taxon>Vairimorpha</taxon>
    </lineage>
</organism>
<dbReference type="Proteomes" id="UP001334084">
    <property type="component" value="Chromosome 8"/>
</dbReference>
<dbReference type="InterPro" id="IPR000215">
    <property type="entry name" value="Serpin_fam"/>
</dbReference>
<evidence type="ECO:0000313" key="4">
    <source>
        <dbReference type="EMBL" id="WUR04403.1"/>
    </source>
</evidence>
<dbReference type="Gene3D" id="2.30.39.10">
    <property type="entry name" value="Alpha-1-antitrypsin, domain 1"/>
    <property type="match status" value="1"/>
</dbReference>
<evidence type="ECO:0000256" key="2">
    <source>
        <dbReference type="RuleBase" id="RU000411"/>
    </source>
</evidence>
<protein>
    <submittedName>
        <fullName evidence="4">Serpin-type proteinase inhibitor 22</fullName>
    </submittedName>
</protein>
<dbReference type="EMBL" id="CP142733">
    <property type="protein sequence ID" value="WUR04403.1"/>
    <property type="molecule type" value="Genomic_DNA"/>
</dbReference>
<comment type="similarity">
    <text evidence="1 2">Belongs to the serpin family.</text>
</comment>
<name>A0AAX4JEZ3_9MICR</name>
<dbReference type="RefSeq" id="XP_065330548.1">
    <property type="nucleotide sequence ID" value="XM_065474476.1"/>
</dbReference>